<proteinExistence type="predicted"/>
<dbReference type="GO" id="GO:0003677">
    <property type="term" value="F:DNA binding"/>
    <property type="evidence" value="ECO:0007669"/>
    <property type="project" value="UniProtKB-UniRule"/>
</dbReference>
<gene>
    <name evidence="4" type="ORF">EV677_1354</name>
</gene>
<sequence>MARPRSEEKRAALLDAAIQVIAERGLSATPTSAISAVAGVAEGSLFTYFKTKDELVNALYLGLKAEMAEVLMTNFPHKAEVRRQFQYVWDNYVAWGVANQQKKRVMDQLTYSAQITPESREAGAAPFVEILQILQQNVDDKILRNYPVAFIAASMNSLAEMTMDFILQDPKGAARYRKSGFEVWWNGVANM</sequence>
<dbReference type="Gene3D" id="1.10.357.10">
    <property type="entry name" value="Tetracycline Repressor, domain 2"/>
    <property type="match status" value="1"/>
</dbReference>
<dbReference type="Proteomes" id="UP000294737">
    <property type="component" value="Unassembled WGS sequence"/>
</dbReference>
<dbReference type="AlphaFoldDB" id="A0A4R6GIV7"/>
<dbReference type="PANTHER" id="PTHR30055">
    <property type="entry name" value="HTH-TYPE TRANSCRIPTIONAL REGULATOR RUTR"/>
    <property type="match status" value="1"/>
</dbReference>
<dbReference type="RefSeq" id="WP_112991486.1">
    <property type="nucleotide sequence ID" value="NZ_PTLZ01000001.1"/>
</dbReference>
<feature type="DNA-binding region" description="H-T-H motif" evidence="2">
    <location>
        <begin position="30"/>
        <end position="49"/>
    </location>
</feature>
<dbReference type="PROSITE" id="PS50977">
    <property type="entry name" value="HTH_TETR_2"/>
    <property type="match status" value="1"/>
</dbReference>
<name>A0A4R6GIV7_9BURK</name>
<comment type="caution">
    <text evidence="4">The sequence shown here is derived from an EMBL/GenBank/DDBJ whole genome shotgun (WGS) entry which is preliminary data.</text>
</comment>
<dbReference type="EMBL" id="SNWF01000004">
    <property type="protein sequence ID" value="TDN94797.1"/>
    <property type="molecule type" value="Genomic_DNA"/>
</dbReference>
<evidence type="ECO:0000259" key="3">
    <source>
        <dbReference type="PROSITE" id="PS50977"/>
    </source>
</evidence>
<reference evidence="4 5" key="1">
    <citation type="submission" date="2019-03" db="EMBL/GenBank/DDBJ databases">
        <title>Genomic Encyclopedia of Type Strains, Phase IV (KMG-IV): sequencing the most valuable type-strain genomes for metagenomic binning, comparative biology and taxonomic classification.</title>
        <authorList>
            <person name="Goeker M."/>
        </authorList>
    </citation>
    <scope>NUCLEOTIDE SEQUENCE [LARGE SCALE GENOMIC DNA]</scope>
    <source>
        <strain evidence="4 5">DSM 18555</strain>
    </source>
</reference>
<dbReference type="SUPFAM" id="SSF46689">
    <property type="entry name" value="Homeodomain-like"/>
    <property type="match status" value="1"/>
</dbReference>
<dbReference type="PRINTS" id="PR00455">
    <property type="entry name" value="HTHTETR"/>
</dbReference>
<evidence type="ECO:0000256" key="1">
    <source>
        <dbReference type="ARBA" id="ARBA00023125"/>
    </source>
</evidence>
<dbReference type="InterPro" id="IPR009057">
    <property type="entry name" value="Homeodomain-like_sf"/>
</dbReference>
<evidence type="ECO:0000313" key="4">
    <source>
        <dbReference type="EMBL" id="TDN94797.1"/>
    </source>
</evidence>
<evidence type="ECO:0000256" key="2">
    <source>
        <dbReference type="PROSITE-ProRule" id="PRU00335"/>
    </source>
</evidence>
<dbReference type="Pfam" id="PF00440">
    <property type="entry name" value="TetR_N"/>
    <property type="match status" value="1"/>
</dbReference>
<keyword evidence="1 2" id="KW-0238">DNA-binding</keyword>
<accession>A0A4R6GIV7</accession>
<feature type="domain" description="HTH tetR-type" evidence="3">
    <location>
        <begin position="7"/>
        <end position="67"/>
    </location>
</feature>
<dbReference type="InterPro" id="IPR050109">
    <property type="entry name" value="HTH-type_TetR-like_transc_reg"/>
</dbReference>
<dbReference type="PANTHER" id="PTHR30055:SF222">
    <property type="entry name" value="REGULATORY PROTEIN"/>
    <property type="match status" value="1"/>
</dbReference>
<organism evidence="4 5">
    <name type="scientific">Herminiimonas fonticola</name>
    <dbReference type="NCBI Taxonomy" id="303380"/>
    <lineage>
        <taxon>Bacteria</taxon>
        <taxon>Pseudomonadati</taxon>
        <taxon>Pseudomonadota</taxon>
        <taxon>Betaproteobacteria</taxon>
        <taxon>Burkholderiales</taxon>
        <taxon>Oxalobacteraceae</taxon>
        <taxon>Herminiimonas</taxon>
    </lineage>
</organism>
<dbReference type="OrthoDB" id="9816320at2"/>
<dbReference type="InterPro" id="IPR001647">
    <property type="entry name" value="HTH_TetR"/>
</dbReference>
<protein>
    <submittedName>
        <fullName evidence="4">TetR family transcriptional regulator</fullName>
    </submittedName>
</protein>
<keyword evidence="5" id="KW-1185">Reference proteome</keyword>
<evidence type="ECO:0000313" key="5">
    <source>
        <dbReference type="Proteomes" id="UP000294737"/>
    </source>
</evidence>